<gene>
    <name evidence="2" type="ORF">OTI717_LOCUS43285</name>
</gene>
<accession>A0A820KGA3</accession>
<name>A0A820KGA3_9BILA</name>
<dbReference type="AlphaFoldDB" id="A0A820KGA3"/>
<reference evidence="2" key="1">
    <citation type="submission" date="2021-02" db="EMBL/GenBank/DDBJ databases">
        <authorList>
            <person name="Nowell W R."/>
        </authorList>
    </citation>
    <scope>NUCLEOTIDE SEQUENCE</scope>
</reference>
<proteinExistence type="predicted"/>
<sequence length="65" mass="7415">NSSIAPLFGALIYRRAANLELDVDIKQQYEENADQFDTHAMSIIDRCFDNDERFAVDLLKRPAVA</sequence>
<comment type="caution">
    <text evidence="2">The sequence shown here is derived from an EMBL/GenBank/DDBJ whole genome shotgun (WGS) entry which is preliminary data.</text>
</comment>
<evidence type="ECO:0000313" key="3">
    <source>
        <dbReference type="Proteomes" id="UP000663823"/>
    </source>
</evidence>
<feature type="domain" description="TRPM-like" evidence="1">
    <location>
        <begin position="3"/>
        <end position="61"/>
    </location>
</feature>
<organism evidence="2 3">
    <name type="scientific">Rotaria sordida</name>
    <dbReference type="NCBI Taxonomy" id="392033"/>
    <lineage>
        <taxon>Eukaryota</taxon>
        <taxon>Metazoa</taxon>
        <taxon>Spiralia</taxon>
        <taxon>Gnathifera</taxon>
        <taxon>Rotifera</taxon>
        <taxon>Eurotatoria</taxon>
        <taxon>Bdelloidea</taxon>
        <taxon>Philodinida</taxon>
        <taxon>Philodinidae</taxon>
        <taxon>Rotaria</taxon>
    </lineage>
</organism>
<evidence type="ECO:0000259" key="1">
    <source>
        <dbReference type="Pfam" id="PF25508"/>
    </source>
</evidence>
<feature type="non-terminal residue" evidence="2">
    <location>
        <position position="1"/>
    </location>
</feature>
<dbReference type="EMBL" id="CAJOAX010060701">
    <property type="protein sequence ID" value="CAF4342329.1"/>
    <property type="molecule type" value="Genomic_DNA"/>
</dbReference>
<protein>
    <recommendedName>
        <fullName evidence="1">TRPM-like domain-containing protein</fullName>
    </recommendedName>
</protein>
<dbReference type="InterPro" id="IPR057366">
    <property type="entry name" value="TRPM-like"/>
</dbReference>
<dbReference type="Pfam" id="PF25508">
    <property type="entry name" value="TRPM2"/>
    <property type="match status" value="1"/>
</dbReference>
<dbReference type="Proteomes" id="UP000663823">
    <property type="component" value="Unassembled WGS sequence"/>
</dbReference>
<feature type="non-terminal residue" evidence="2">
    <location>
        <position position="65"/>
    </location>
</feature>
<evidence type="ECO:0000313" key="2">
    <source>
        <dbReference type="EMBL" id="CAF4342329.1"/>
    </source>
</evidence>